<protein>
    <recommendedName>
        <fullName evidence="4">Spatacsin C-terminal domain-containing protein</fullName>
    </recommendedName>
</protein>
<proteinExistence type="predicted"/>
<feature type="compositionally biased region" description="Basic and acidic residues" evidence="1">
    <location>
        <begin position="2486"/>
        <end position="2495"/>
    </location>
</feature>
<evidence type="ECO:0000313" key="2">
    <source>
        <dbReference type="EMBL" id="GAA0150471.1"/>
    </source>
</evidence>
<dbReference type="GO" id="GO:0005737">
    <property type="term" value="C:cytoplasm"/>
    <property type="evidence" value="ECO:0007669"/>
    <property type="project" value="TreeGrafter"/>
</dbReference>
<keyword evidence="3" id="KW-1185">Reference proteome</keyword>
<name>A0AAV3PIG0_LITER</name>
<evidence type="ECO:0008006" key="4">
    <source>
        <dbReference type="Google" id="ProtNLM"/>
    </source>
</evidence>
<dbReference type="Proteomes" id="UP001454036">
    <property type="component" value="Unassembled WGS sequence"/>
</dbReference>
<feature type="compositionally biased region" description="Polar residues" evidence="1">
    <location>
        <begin position="2496"/>
        <end position="2517"/>
    </location>
</feature>
<reference evidence="2 3" key="1">
    <citation type="submission" date="2024-01" db="EMBL/GenBank/DDBJ databases">
        <title>The complete chloroplast genome sequence of Lithospermum erythrorhizon: insights into the phylogenetic relationship among Boraginaceae species and the maternal lineages of purple gromwells.</title>
        <authorList>
            <person name="Okada T."/>
            <person name="Watanabe K."/>
        </authorList>
    </citation>
    <scope>NUCLEOTIDE SEQUENCE [LARGE SCALE GENOMIC DNA]</scope>
</reference>
<comment type="caution">
    <text evidence="2">The sequence shown here is derived from an EMBL/GenBank/DDBJ whole genome shotgun (WGS) entry which is preliminary data.</text>
</comment>
<accession>A0AAV3PIG0</accession>
<feature type="region of interest" description="Disordered" evidence="1">
    <location>
        <begin position="2479"/>
        <end position="2523"/>
    </location>
</feature>
<dbReference type="EMBL" id="BAABME010001598">
    <property type="protein sequence ID" value="GAA0150471.1"/>
    <property type="molecule type" value="Genomic_DNA"/>
</dbReference>
<evidence type="ECO:0000313" key="3">
    <source>
        <dbReference type="Proteomes" id="UP001454036"/>
    </source>
</evidence>
<organism evidence="2 3">
    <name type="scientific">Lithospermum erythrorhizon</name>
    <name type="common">Purple gromwell</name>
    <name type="synonym">Lithospermum officinale var. erythrorhizon</name>
    <dbReference type="NCBI Taxonomy" id="34254"/>
    <lineage>
        <taxon>Eukaryota</taxon>
        <taxon>Viridiplantae</taxon>
        <taxon>Streptophyta</taxon>
        <taxon>Embryophyta</taxon>
        <taxon>Tracheophyta</taxon>
        <taxon>Spermatophyta</taxon>
        <taxon>Magnoliopsida</taxon>
        <taxon>eudicotyledons</taxon>
        <taxon>Gunneridae</taxon>
        <taxon>Pentapetalae</taxon>
        <taxon>asterids</taxon>
        <taxon>lamiids</taxon>
        <taxon>Boraginales</taxon>
        <taxon>Boraginaceae</taxon>
        <taxon>Boraginoideae</taxon>
        <taxon>Lithospermeae</taxon>
        <taxon>Lithospermum</taxon>
    </lineage>
</organism>
<dbReference type="PANTHER" id="PTHR13650">
    <property type="entry name" value="SPATACSIN"/>
    <property type="match status" value="1"/>
</dbReference>
<gene>
    <name evidence="2" type="ORF">LIER_09406</name>
</gene>
<dbReference type="PANTHER" id="PTHR13650:SF0">
    <property type="entry name" value="SPATACSIN"/>
    <property type="match status" value="1"/>
</dbReference>
<sequence>MGIHSCLSDERPTILQLQKWNSSELKLDLSEFREAFISPMRDLLVLLSYQNEVLMIPLGKGEASETCHHEASECASSLKTHSPESAVSATKLFDESVPSTSKTMKVNYSADGSSHEHMPVSHDTAYIFDVNSLAWGVCEDASNHHEERLFRLLLFVTGNRGVTVHAFCDYSKSSELLDPLEVYDTGEGRWMEWGPSAATSQNFDTVENGLHDEGLENVDNTSNSGIDGPSEPTPRRWWQTFITNVRTSKNDHDVYTKFPLRSSLPPNAKVASFTIFERDSLPLDFLLSATHVSHIKESNIVPTTNHLSRTLEDESLRSTVHENSSEYRCFKVFPRDSHDLIGFAIETVKPKADESNELRETYCNDTFIAVARLHSWGIHWVCSVKLDKTLDTSPEVEWTDFRFVDDFLICLASSGVISFYVALTGELLACMDIWLTCGLRHNVNLHNQEHSITKDKFYPRQEFDGRAGKRRFTQFVSAPNSLVLGVIDEHGLTYIISKSSYPQRKHYAFSTLLSHSQEFGSDILNVWGAGATDVSCQRVLHDGSNSSNQLPLEKISLLNKRPKVCQDNFMDELSQKKRIGSESQSRRLRKVILPAWKSSGYDVVSASPYGITCLNRQFSAQGERKCQLAHSGYCIYSSEDDITRNDASRWEASFRDAVGCSFQGFLYLVAEDGFFVVLPSVSVSSDFFPVEAIGYRQVVSHHQLCKDYEFENWRMPWSPPKVEVLDRVLISEGPEEADVVCLENGWDLKISLIRRLQLALHYLKFEEVEKSLEMLAMVDLAEEGILRLLFAAVYLILQKFGNDNEVSAALRLLALATAFSTRTIRVYGMLHQKRDDLEDKDVKDITRFSFLSQQVDLDHEKERSSKRLCEMARFLEIIRNLQLRLNARFRRPSDGQVEGTGAIALVNDNLSEYDQKLHFSSTDALSAGAPLNMLESGRDVDVTEKLSLTPVALLDPKPLMNSENSDETSLVLSDASRAVKRIFPLENPKDMIARWEFDKLDLTTIVKDALFSGRLPLAVLKLHLHRLKDLVRDTESQDLFNEVRDVGKSISYGLFLKGETELAVTTLQKLGEDAETCLKQLFFGSVRRALRIQIAEVMKRYGYLGPHEWRVLERISLIERVYPCSNFWSAFSHRQKELKSEADGIAQDGIHLHIFYPLKHDVSISCGEIDGVVLGSWVNENEQSIPPDVDADSSHSAYWSAAAVWSEVWDQKIVDRIVLDQPFLMGVNILWESQLEYYMWHNDWFETSKLLEMVPSYALSSGNLHIRSDSISSSSAVEYSLELTDYRFCPVGELDTMGFTVPCVRILALSTLDNCSVWLKMLVEEQLSKKFIFVKDYWESNAEMVHLLARSGFVSNASSTSFLEEPADSSSDISTMDEAAHPDALLSLHKLVIRYCTQFNLPHLLDLYLDHQKLAEDHTSLSLMLDSVGDTHWAKWLIFQRVKGKEYDASFSNARAIASRDSRNNLSVLEIDDVIHTVDDIAEGAGEIAALATLMYTPAPIQDCLTSGSVNRQGGSTQCTLENLRPALQRFPTLWRTLVAACFNQDPIYYSLSPKPRLPGVSELSDYLDWRENVFFSSGRDTSLLQMLPCWFPKAVRRLIQLYVEGPLGWHSLAAFPSGDAFLPQDIGYLISSHSRAEISAISWEAAIQQHIEEELSASSLKVTGHGLEHHLHRGRPLAAFYHILTERVKKLKLENTQGASSSSAHGQGNVQSDVHTFLAPINQSEESLLSSVLPLAIAHFEESVLVSSCAFLLELCGLSAGVLRVDVAALRRISYFYKSANLQNQNTLHSPKGLTFHSASVEGNIAESLARAMADEYLHNEYSGGYKRNPNQVTITEKRSSPALMLVLQHLEKSSLPSLVEGVSCGSWLSNDIGDGAELRAQQKAASQHWNLVTLFCQMHDISLSSKYLALLARDNDWVGFLSEAQVGGYPFETVLQVASTEFSDPRLRIHILTVLKSMQSQKMSNSDATSSAGDFFTRENFFVPVELFTIIAECEKQKDPGEALLVKAKNLSWSILAVIASCFPDVSPLSCLTMWLEITAARETSAIKVNDIASRMANNVGAAVEATNCLPANSRAHSFHYNRINPKRRRLVEPILMECQSGVASDKSTVGYTTIQDIFIEDNKPQANAQEMLTNPDDVAISLSKMVAVLCEKQLFPPLLRAFEMFLPSCSIVPFIRALQAFSQMRLSEASAHLGSFSLRINEEHINSNNGRELQIGNSWISSTALKAADAVLSTCPSPYERRCFLQLLAVTDFGDGGSAMIYYKRLYWKINLAEPELRSDECLDLGDVSLDDASLLNALEKNRYWDQARSWAQHLEATGGSWKSVAHNVTEKQAESMVAEWKEFLWDVPEERNALWGHCQTLFLRHSFPALQAGLFFLKHAEAAEKDLPPRELHELLLLALQWLSGTITHSSPVCPLHLLREIETRVWLLAVDSEGQVKSDREFTLTNSSLGLKTGKTSNNIDWTASVVTKMDNHIQSSTMKSSERNDHQEHYQSNSRTSQAVESGSLASTDGTMKTKRRAKGLLPSRRILLDVENNNECEGSTVNLNLRDNSQCADENWGIGTSFSRWEEQVGPTEVERAVLSLLEVGQIAAARQLQQKLSPGNIPPEFLVVDASLKLAATSTPIKEIPVSVLDIELRSILQSYNLLTNDKVIDPLQLVCSLLHVTELALTGTYVVYMILESLANIITVGNGRGLCKRIVSVVKSANVLGLSFSEAFVKQPLELLQLLSLKAQESFDEANLLVQTHSMPAASIAQILAESFLKVFFSSSI</sequence>
<evidence type="ECO:0000256" key="1">
    <source>
        <dbReference type="SAM" id="MobiDB-lite"/>
    </source>
</evidence>
<dbReference type="InterPro" id="IPR028103">
    <property type="entry name" value="Spatacsin"/>
</dbReference>